<name>A0A517NWS9_9BACT</name>
<proteinExistence type="predicted"/>
<accession>A0A517NWS9</accession>
<protein>
    <submittedName>
        <fullName evidence="1">Uncharacterized protein</fullName>
    </submittedName>
</protein>
<keyword evidence="2" id="KW-1185">Reference proteome</keyword>
<sequence length="263" mass="28493">MKNARSCFAIVVAFVLLACLVLPITFYLINRPRIPNAPLPSPNAYDTVDQASQATTAIPLDFAETNDTDALIAFVNRNQTALKLIDQSLDQPCVVRVDYESGLDEILERAAYNRPATRLLIAKARLGALTGDDSAAAMDYAKVVLLNSKLTNGGVLVHVGGALACEAYGLEGLVETTPRLTSDERKPIQAMFNRAKRKAIDLDALVARESTLLKVHHGTIRGTIISSSLNTTSPFVQQTKQADDQNQQLYLDVQSALDLPPSS</sequence>
<reference evidence="1 2" key="1">
    <citation type="submission" date="2019-02" db="EMBL/GenBank/DDBJ databases">
        <title>Deep-cultivation of Planctomycetes and their phenomic and genomic characterization uncovers novel biology.</title>
        <authorList>
            <person name="Wiegand S."/>
            <person name="Jogler M."/>
            <person name="Boedeker C."/>
            <person name="Pinto D."/>
            <person name="Vollmers J."/>
            <person name="Rivas-Marin E."/>
            <person name="Kohn T."/>
            <person name="Peeters S.H."/>
            <person name="Heuer A."/>
            <person name="Rast P."/>
            <person name="Oberbeckmann S."/>
            <person name="Bunk B."/>
            <person name="Jeske O."/>
            <person name="Meyerdierks A."/>
            <person name="Storesund J.E."/>
            <person name="Kallscheuer N."/>
            <person name="Luecker S."/>
            <person name="Lage O.M."/>
            <person name="Pohl T."/>
            <person name="Merkel B.J."/>
            <person name="Hornburger P."/>
            <person name="Mueller R.-W."/>
            <person name="Bruemmer F."/>
            <person name="Labrenz M."/>
            <person name="Spormann A.M."/>
            <person name="Op den Camp H."/>
            <person name="Overmann J."/>
            <person name="Amann R."/>
            <person name="Jetten M.S.M."/>
            <person name="Mascher T."/>
            <person name="Medema M.H."/>
            <person name="Devos D.P."/>
            <person name="Kaster A.-K."/>
            <person name="Ovreas L."/>
            <person name="Rohde M."/>
            <person name="Galperin M.Y."/>
            <person name="Jogler C."/>
        </authorList>
    </citation>
    <scope>NUCLEOTIDE SEQUENCE [LARGE SCALE GENOMIC DNA]</scope>
    <source>
        <strain evidence="1 2">K23_9</strain>
    </source>
</reference>
<dbReference type="RefSeq" id="WP_145419397.1">
    <property type="nucleotide sequence ID" value="NZ_CP036526.1"/>
</dbReference>
<dbReference type="EMBL" id="CP036526">
    <property type="protein sequence ID" value="QDT11587.1"/>
    <property type="molecule type" value="Genomic_DNA"/>
</dbReference>
<dbReference type="PROSITE" id="PS51257">
    <property type="entry name" value="PROKAR_LIPOPROTEIN"/>
    <property type="match status" value="1"/>
</dbReference>
<dbReference type="AlphaFoldDB" id="A0A517NWS9"/>
<organism evidence="1 2">
    <name type="scientific">Stieleria marina</name>
    <dbReference type="NCBI Taxonomy" id="1930275"/>
    <lineage>
        <taxon>Bacteria</taxon>
        <taxon>Pseudomonadati</taxon>
        <taxon>Planctomycetota</taxon>
        <taxon>Planctomycetia</taxon>
        <taxon>Pirellulales</taxon>
        <taxon>Pirellulaceae</taxon>
        <taxon>Stieleria</taxon>
    </lineage>
</organism>
<evidence type="ECO:0000313" key="2">
    <source>
        <dbReference type="Proteomes" id="UP000319817"/>
    </source>
</evidence>
<gene>
    <name evidence="1" type="ORF">K239x_35870</name>
</gene>
<evidence type="ECO:0000313" key="1">
    <source>
        <dbReference type="EMBL" id="QDT11587.1"/>
    </source>
</evidence>
<dbReference type="Proteomes" id="UP000319817">
    <property type="component" value="Chromosome"/>
</dbReference>